<sequence length="79" mass="8973">MRCFQNGQQIYVQEDDSCDDSTFHTVHSGTADSMDLKENKWGLSGITRAAQVKKKHVNFYILKMGHFNVSSYSTHGECI</sequence>
<proteinExistence type="predicted"/>
<dbReference type="GO" id="GO:0003677">
    <property type="term" value="F:DNA binding"/>
    <property type="evidence" value="ECO:0007669"/>
    <property type="project" value="UniProtKB-KW"/>
</dbReference>
<protein>
    <submittedName>
        <fullName evidence="1">Zinc finger E-box-binding homeobox 1-like X12</fullName>
    </submittedName>
</protein>
<dbReference type="EMBL" id="JASAOG010000001">
    <property type="protein sequence ID" value="KAK0070227.1"/>
    <property type="molecule type" value="Genomic_DNA"/>
</dbReference>
<dbReference type="AlphaFoldDB" id="A0AAD8CC98"/>
<gene>
    <name evidence="1" type="ORF">Bpfe_000210</name>
</gene>
<reference evidence="1" key="1">
    <citation type="journal article" date="2023" name="PLoS Negl. Trop. Dis.">
        <title>A genome sequence for Biomphalaria pfeifferi, the major vector snail for the human-infecting parasite Schistosoma mansoni.</title>
        <authorList>
            <person name="Bu L."/>
            <person name="Lu L."/>
            <person name="Laidemitt M.R."/>
            <person name="Zhang S.M."/>
            <person name="Mutuku M."/>
            <person name="Mkoji G."/>
            <person name="Steinauer M."/>
            <person name="Loker E.S."/>
        </authorList>
    </citation>
    <scope>NUCLEOTIDE SEQUENCE</scope>
    <source>
        <strain evidence="1">KasaAsao</strain>
    </source>
</reference>
<accession>A0AAD8CC98</accession>
<evidence type="ECO:0000313" key="1">
    <source>
        <dbReference type="EMBL" id="KAK0070227.1"/>
    </source>
</evidence>
<keyword evidence="1" id="KW-0238">DNA-binding</keyword>
<keyword evidence="1" id="KW-0371">Homeobox</keyword>
<keyword evidence="2" id="KW-1185">Reference proteome</keyword>
<evidence type="ECO:0000313" key="2">
    <source>
        <dbReference type="Proteomes" id="UP001233172"/>
    </source>
</evidence>
<comment type="caution">
    <text evidence="1">The sequence shown here is derived from an EMBL/GenBank/DDBJ whole genome shotgun (WGS) entry which is preliminary data.</text>
</comment>
<dbReference type="Proteomes" id="UP001233172">
    <property type="component" value="Unassembled WGS sequence"/>
</dbReference>
<organism evidence="1 2">
    <name type="scientific">Biomphalaria pfeifferi</name>
    <name type="common">Bloodfluke planorb</name>
    <name type="synonym">Freshwater snail</name>
    <dbReference type="NCBI Taxonomy" id="112525"/>
    <lineage>
        <taxon>Eukaryota</taxon>
        <taxon>Metazoa</taxon>
        <taxon>Spiralia</taxon>
        <taxon>Lophotrochozoa</taxon>
        <taxon>Mollusca</taxon>
        <taxon>Gastropoda</taxon>
        <taxon>Heterobranchia</taxon>
        <taxon>Euthyneura</taxon>
        <taxon>Panpulmonata</taxon>
        <taxon>Hygrophila</taxon>
        <taxon>Lymnaeoidea</taxon>
        <taxon>Planorbidae</taxon>
        <taxon>Biomphalaria</taxon>
    </lineage>
</organism>
<name>A0AAD8CC98_BIOPF</name>
<reference evidence="1" key="2">
    <citation type="submission" date="2023-04" db="EMBL/GenBank/DDBJ databases">
        <authorList>
            <person name="Bu L."/>
            <person name="Lu L."/>
            <person name="Laidemitt M.R."/>
            <person name="Zhang S.M."/>
            <person name="Mutuku M."/>
            <person name="Mkoji G."/>
            <person name="Steinauer M."/>
            <person name="Loker E.S."/>
        </authorList>
    </citation>
    <scope>NUCLEOTIDE SEQUENCE</scope>
    <source>
        <strain evidence="1">KasaAsao</strain>
        <tissue evidence="1">Whole Snail</tissue>
    </source>
</reference>